<evidence type="ECO:0000313" key="1">
    <source>
        <dbReference type="EMBL" id="EUA33507.1"/>
    </source>
</evidence>
<comment type="caution">
    <text evidence="1">The sequence shown here is derived from an EMBL/GenBank/DDBJ whole genome shotgun (WGS) entry which is preliminary data.</text>
</comment>
<gene>
    <name evidence="1" type="ORF">I553_7919</name>
</gene>
<sequence length="51" mass="5674">MLQAAYAQLLCWLTGQHDVVFGTTVSGRPADLVGRTQWWAFSSTRCRCGRA</sequence>
<dbReference type="Gene3D" id="3.30.559.30">
    <property type="entry name" value="Nonribosomal peptide synthetase, condensation domain"/>
    <property type="match status" value="1"/>
</dbReference>
<protein>
    <submittedName>
        <fullName evidence="1">Condensation domain protein</fullName>
    </submittedName>
</protein>
<name>X8ANL3_MYCXE</name>
<dbReference type="PATRIC" id="fig|1299334.3.peg.5294"/>
<dbReference type="SUPFAM" id="SSF52777">
    <property type="entry name" value="CoA-dependent acyltransferases"/>
    <property type="match status" value="1"/>
</dbReference>
<reference evidence="1" key="1">
    <citation type="submission" date="2014-01" db="EMBL/GenBank/DDBJ databases">
        <authorList>
            <person name="Brown-Elliot B."/>
            <person name="Wallace R."/>
            <person name="Lenaerts A."/>
            <person name="Ordway D."/>
            <person name="DeGroote M.A."/>
            <person name="Parker T."/>
            <person name="Sizemore C."/>
            <person name="Tallon L.J."/>
            <person name="Sadzewicz L.K."/>
            <person name="Sengamalay N."/>
            <person name="Fraser C.M."/>
            <person name="Hine E."/>
            <person name="Shefchek K.A."/>
            <person name="Das S.P."/>
            <person name="Tettelin H."/>
        </authorList>
    </citation>
    <scope>NUCLEOTIDE SEQUENCE [LARGE SCALE GENOMIC DNA]</scope>
    <source>
        <strain evidence="1">4042</strain>
    </source>
</reference>
<proteinExistence type="predicted"/>
<accession>X8ANL3</accession>
<dbReference type="EMBL" id="JAOB01000047">
    <property type="protein sequence ID" value="EUA33507.1"/>
    <property type="molecule type" value="Genomic_DNA"/>
</dbReference>
<dbReference type="AlphaFoldDB" id="X8ANL3"/>
<organism evidence="1">
    <name type="scientific">Mycobacterium xenopi 4042</name>
    <dbReference type="NCBI Taxonomy" id="1299334"/>
    <lineage>
        <taxon>Bacteria</taxon>
        <taxon>Bacillati</taxon>
        <taxon>Actinomycetota</taxon>
        <taxon>Actinomycetes</taxon>
        <taxon>Mycobacteriales</taxon>
        <taxon>Mycobacteriaceae</taxon>
        <taxon>Mycobacterium</taxon>
    </lineage>
</organism>